<accession>A0A0E9Y0Q8</accession>
<sequence>MSKEYFTCICHYYINNRQLCVHLPLQYCDMEELYKKCIRTKNYNILCK</sequence>
<proteinExistence type="predicted"/>
<reference evidence="1" key="2">
    <citation type="journal article" date="2015" name="Fish Shellfish Immunol.">
        <title>Early steps in the European eel (Anguilla anguilla)-Vibrio vulnificus interaction in the gills: Role of the RtxA13 toxin.</title>
        <authorList>
            <person name="Callol A."/>
            <person name="Pajuelo D."/>
            <person name="Ebbesson L."/>
            <person name="Teles M."/>
            <person name="MacKenzie S."/>
            <person name="Amaro C."/>
        </authorList>
    </citation>
    <scope>NUCLEOTIDE SEQUENCE</scope>
</reference>
<protein>
    <submittedName>
        <fullName evidence="1">Uncharacterized protein</fullName>
    </submittedName>
</protein>
<name>A0A0E9Y0Q8_ANGAN</name>
<organism evidence="1">
    <name type="scientific">Anguilla anguilla</name>
    <name type="common">European freshwater eel</name>
    <name type="synonym">Muraena anguilla</name>
    <dbReference type="NCBI Taxonomy" id="7936"/>
    <lineage>
        <taxon>Eukaryota</taxon>
        <taxon>Metazoa</taxon>
        <taxon>Chordata</taxon>
        <taxon>Craniata</taxon>
        <taxon>Vertebrata</taxon>
        <taxon>Euteleostomi</taxon>
        <taxon>Actinopterygii</taxon>
        <taxon>Neopterygii</taxon>
        <taxon>Teleostei</taxon>
        <taxon>Anguilliformes</taxon>
        <taxon>Anguillidae</taxon>
        <taxon>Anguilla</taxon>
    </lineage>
</organism>
<dbReference type="EMBL" id="GBXM01000103">
    <property type="protein sequence ID" value="JAI08475.1"/>
    <property type="molecule type" value="Transcribed_RNA"/>
</dbReference>
<dbReference type="AlphaFoldDB" id="A0A0E9Y0Q8"/>
<evidence type="ECO:0000313" key="1">
    <source>
        <dbReference type="EMBL" id="JAI08475.1"/>
    </source>
</evidence>
<reference evidence="1" key="1">
    <citation type="submission" date="2014-11" db="EMBL/GenBank/DDBJ databases">
        <authorList>
            <person name="Amaro Gonzalez C."/>
        </authorList>
    </citation>
    <scope>NUCLEOTIDE SEQUENCE</scope>
</reference>